<dbReference type="InterPro" id="IPR001890">
    <property type="entry name" value="RNA-binding_CRM"/>
</dbReference>
<protein>
    <submittedName>
        <fullName evidence="4">RNA-binding protein</fullName>
    </submittedName>
</protein>
<dbReference type="PATRIC" id="fig|570277.3.peg.4601"/>
<dbReference type="PROSITE" id="PS51295">
    <property type="entry name" value="CRM"/>
    <property type="match status" value="1"/>
</dbReference>
<dbReference type="Pfam" id="PF01985">
    <property type="entry name" value="CRS1_YhbY"/>
    <property type="match status" value="1"/>
</dbReference>
<gene>
    <name evidence="4" type="ORF">EZMO1_4285</name>
</gene>
<dbReference type="GO" id="GO:0003723">
    <property type="term" value="F:RNA binding"/>
    <property type="evidence" value="ECO:0007669"/>
    <property type="project" value="UniProtKB-UniRule"/>
</dbReference>
<dbReference type="NCBIfam" id="TIGR00253">
    <property type="entry name" value="RNA_bind_YhbY"/>
    <property type="match status" value="1"/>
</dbReference>
<keyword evidence="1 2" id="KW-0694">RNA-binding</keyword>
<dbReference type="Gene3D" id="3.30.110.60">
    <property type="entry name" value="YhbY-like"/>
    <property type="match status" value="1"/>
</dbReference>
<evidence type="ECO:0000313" key="5">
    <source>
        <dbReference type="Proteomes" id="UP000071065"/>
    </source>
</evidence>
<feature type="domain" description="CRM" evidence="3">
    <location>
        <begin position="46"/>
        <end position="142"/>
    </location>
</feature>
<dbReference type="InterPro" id="IPR051925">
    <property type="entry name" value="RNA-binding_domain"/>
</dbReference>
<dbReference type="SUPFAM" id="SSF75471">
    <property type="entry name" value="YhbY-like"/>
    <property type="match status" value="1"/>
</dbReference>
<accession>A0A142BHH7</accession>
<evidence type="ECO:0000256" key="1">
    <source>
        <dbReference type="ARBA" id="ARBA00022884"/>
    </source>
</evidence>
<proteinExistence type="predicted"/>
<dbReference type="STRING" id="570277.EZMO1_4285"/>
<dbReference type="InterPro" id="IPR017924">
    <property type="entry name" value="RNA-binding_YhbY"/>
</dbReference>
<dbReference type="AlphaFoldDB" id="A0A142BHH7"/>
<dbReference type="KEGG" id="emp:EZMO1_4285"/>
<dbReference type="Proteomes" id="UP000071065">
    <property type="component" value="Chromosome"/>
</dbReference>
<dbReference type="EMBL" id="CP013251">
    <property type="protein sequence ID" value="AMO58203.1"/>
    <property type="molecule type" value="Genomic_DNA"/>
</dbReference>
<evidence type="ECO:0000256" key="2">
    <source>
        <dbReference type="PROSITE-ProRule" id="PRU00626"/>
    </source>
</evidence>
<reference evidence="4 5" key="1">
    <citation type="journal article" date="2016" name="Front. Microbiol.">
        <title>Genomic Insight into the Host-Endosymbiont Relationship of Endozoicomonas montiporae CL-33(T) with its Coral Host.</title>
        <authorList>
            <person name="Ding J.-Y."/>
            <person name="Shiu J.-H."/>
            <person name="Chen W.-M."/>
            <person name="Chiang Y.-R."/>
            <person name="Tang S.-L."/>
        </authorList>
    </citation>
    <scope>NUCLEOTIDE SEQUENCE [LARGE SCALE GENOMIC DNA]</scope>
    <source>
        <strain evidence="4 5">CL-33</strain>
    </source>
</reference>
<dbReference type="SMART" id="SM01103">
    <property type="entry name" value="CRS1_YhbY"/>
    <property type="match status" value="1"/>
</dbReference>
<evidence type="ECO:0000313" key="4">
    <source>
        <dbReference type="EMBL" id="AMO58203.1"/>
    </source>
</evidence>
<sequence>MVFSIRYPSIEPENYSVRKPQSKRLIAMAVLQSGHCIVQPQDCAIMSLSTDRKKHFRSLGHKLKPVVMVAGKGMTEGVVEEALRALTDHELIKVKFAVGDRDVKKAMIDELVKQTECELVQTIGNIALVYKENKDAKPNLSNVKSF</sequence>
<dbReference type="PANTHER" id="PTHR40065">
    <property type="entry name" value="RNA-BINDING PROTEIN YHBY"/>
    <property type="match status" value="1"/>
</dbReference>
<dbReference type="InterPro" id="IPR035920">
    <property type="entry name" value="YhbY-like_sf"/>
</dbReference>
<dbReference type="PANTHER" id="PTHR40065:SF3">
    <property type="entry name" value="RNA-BINDING PROTEIN YHBY"/>
    <property type="match status" value="1"/>
</dbReference>
<name>A0A142BHH7_9GAMM</name>
<organism evidence="4 5">
    <name type="scientific">Endozoicomonas montiporae CL-33</name>
    <dbReference type="NCBI Taxonomy" id="570277"/>
    <lineage>
        <taxon>Bacteria</taxon>
        <taxon>Pseudomonadati</taxon>
        <taxon>Pseudomonadota</taxon>
        <taxon>Gammaproteobacteria</taxon>
        <taxon>Oceanospirillales</taxon>
        <taxon>Endozoicomonadaceae</taxon>
        <taxon>Endozoicomonas</taxon>
    </lineage>
</organism>
<evidence type="ECO:0000259" key="3">
    <source>
        <dbReference type="PROSITE" id="PS51295"/>
    </source>
</evidence>